<organism evidence="1 2">
    <name type="scientific">Candidatus Lumbricidiphila eiseniae</name>
    <dbReference type="NCBI Taxonomy" id="1969409"/>
    <lineage>
        <taxon>Bacteria</taxon>
        <taxon>Bacillati</taxon>
        <taxon>Actinomycetota</taxon>
        <taxon>Actinomycetes</taxon>
        <taxon>Micrococcales</taxon>
        <taxon>Microbacteriaceae</taxon>
        <taxon>Candidatus Lumbricidiphila</taxon>
    </lineage>
</organism>
<protein>
    <submittedName>
        <fullName evidence="1">Uncharacterized protein</fullName>
    </submittedName>
</protein>
<dbReference type="EMBL" id="NAEP01000050">
    <property type="protein sequence ID" value="PDQ34566.1"/>
    <property type="molecule type" value="Genomic_DNA"/>
</dbReference>
<comment type="caution">
    <text evidence="1">The sequence shown here is derived from an EMBL/GenBank/DDBJ whole genome shotgun (WGS) entry which is preliminary data.</text>
</comment>
<proteinExistence type="predicted"/>
<evidence type="ECO:0000313" key="1">
    <source>
        <dbReference type="EMBL" id="PDQ34566.1"/>
    </source>
</evidence>
<dbReference type="Proteomes" id="UP000219994">
    <property type="component" value="Unassembled WGS sequence"/>
</dbReference>
<reference evidence="2" key="1">
    <citation type="submission" date="2017-03" db="EMBL/GenBank/DDBJ databases">
        <authorList>
            <person name="Lund M.B."/>
        </authorList>
    </citation>
    <scope>NUCLEOTIDE SEQUENCE [LARGE SCALE GENOMIC DNA]</scope>
</reference>
<accession>A0A2A6FPP5</accession>
<sequence length="137" mass="15666">MSMSQKLFPVRERCKICRKQLGAKGAPVLFGLYCSAKCAGIAEPVQSATHANTPRECRILRREGSGEGQWVFKHRYRSEAEIDQSLREDPSTSWYWCNHCGHLHLGRTYPFDFKQAELFGKSDNGYFEVTLDGFHGF</sequence>
<evidence type="ECO:0000313" key="2">
    <source>
        <dbReference type="Proteomes" id="UP000219994"/>
    </source>
</evidence>
<name>A0A2A6FPP5_9MICO</name>
<dbReference type="AlphaFoldDB" id="A0A2A6FPP5"/>
<gene>
    <name evidence="1" type="ORF">B5766_10255</name>
</gene>